<dbReference type="InterPro" id="IPR023214">
    <property type="entry name" value="HAD_sf"/>
</dbReference>
<dbReference type="Gene3D" id="3.40.50.1000">
    <property type="entry name" value="HAD superfamily/HAD-like"/>
    <property type="match status" value="1"/>
</dbReference>
<evidence type="ECO:0000256" key="1">
    <source>
        <dbReference type="ARBA" id="ARBA00001946"/>
    </source>
</evidence>
<dbReference type="Pfam" id="PF00702">
    <property type="entry name" value="Hydrolase"/>
    <property type="match status" value="1"/>
</dbReference>
<dbReference type="PANTHER" id="PTHR46193:SF21">
    <property type="entry name" value="SLL1138 PROTEIN"/>
    <property type="match status" value="1"/>
</dbReference>
<reference evidence="5 6" key="1">
    <citation type="journal article" date="2009" name="Appl. Environ. Microbiol.">
        <title>Community genomic and proteomic analyses of chemoautotrophic iron-oxidizing "Leptospirillum rubarum" (Group II) and "Leptospirillum ferrodiazotrophum" (Group III) bacteria in acid mine drainage biofilms.</title>
        <authorList>
            <person name="Goltsman D.S."/>
            <person name="Denef V.J."/>
            <person name="Singer S.W."/>
            <person name="VerBerkmoes N.C."/>
            <person name="Lefsrud M."/>
            <person name="Mueller R.S."/>
            <person name="Dick G.J."/>
            <person name="Sun C.L."/>
            <person name="Wheeler K.E."/>
            <person name="Zemla A."/>
            <person name="Baker B.J."/>
            <person name="Hauser L."/>
            <person name="Land M."/>
            <person name="Shah M.B."/>
            <person name="Thelen M.P."/>
            <person name="Hettich R.L."/>
            <person name="Banfield J.F."/>
        </authorList>
    </citation>
    <scope>NUCLEOTIDE SEQUENCE [LARGE SCALE GENOMIC DNA]</scope>
</reference>
<evidence type="ECO:0000256" key="2">
    <source>
        <dbReference type="ARBA" id="ARBA00006171"/>
    </source>
</evidence>
<name>C6HXS9_9BACT</name>
<comment type="similarity">
    <text evidence="2">Belongs to the HAD-like hydrolase superfamily. CbbY/CbbZ/Gph/YieH family.</text>
</comment>
<protein>
    <submittedName>
        <fullName evidence="5">HAD-superfamily hydrolase, subfamily IA, variant 3</fullName>
    </submittedName>
</protein>
<dbReference type="Proteomes" id="UP000009374">
    <property type="component" value="Unassembled WGS sequence"/>
</dbReference>
<dbReference type="SFLD" id="SFLDS00003">
    <property type="entry name" value="Haloacid_Dehalogenase"/>
    <property type="match status" value="1"/>
</dbReference>
<keyword evidence="3" id="KW-0479">Metal-binding</keyword>
<dbReference type="Gene3D" id="1.10.150.240">
    <property type="entry name" value="Putative phosphatase, domain 2"/>
    <property type="match status" value="1"/>
</dbReference>
<dbReference type="EMBL" id="GG693875">
    <property type="protein sequence ID" value="EES52541.1"/>
    <property type="molecule type" value="Genomic_DNA"/>
</dbReference>
<dbReference type="InterPro" id="IPR023198">
    <property type="entry name" value="PGP-like_dom2"/>
</dbReference>
<sequence length="224" mass="24320">MISAVIFDFNGVIIDDETVHRDLFIQVLAPWNVPLSVEDYARLYLGMDDRGCLSAAWRAARGSDIPDTILTELIEAKSALYEKKMEEGLPLYEGVAPLIRELAGKVPLAIVSGALRPEIEHALEKNALVSHFSFIVSAEDTPRGKPDPSGYLMARAELLRRGLHRGEPETIAVIEDSVQGLEAAKGAGLKAIGVGHTYPLSDLTLADLTVEHIRTLSPTAILSL</sequence>
<dbReference type="InterPro" id="IPR051600">
    <property type="entry name" value="Beta-PGM-like"/>
</dbReference>
<comment type="cofactor">
    <cofactor evidence="1">
        <name>Mg(2+)</name>
        <dbReference type="ChEBI" id="CHEBI:18420"/>
    </cofactor>
</comment>
<dbReference type="GO" id="GO:0046872">
    <property type="term" value="F:metal ion binding"/>
    <property type="evidence" value="ECO:0007669"/>
    <property type="project" value="UniProtKB-KW"/>
</dbReference>
<dbReference type="AlphaFoldDB" id="C6HXS9"/>
<dbReference type="NCBIfam" id="TIGR01509">
    <property type="entry name" value="HAD-SF-IA-v3"/>
    <property type="match status" value="1"/>
</dbReference>
<organism evidence="5 6">
    <name type="scientific">Leptospirillum ferrodiazotrophum</name>
    <dbReference type="NCBI Taxonomy" id="412449"/>
    <lineage>
        <taxon>Bacteria</taxon>
        <taxon>Pseudomonadati</taxon>
        <taxon>Nitrospirota</taxon>
        <taxon>Nitrospiria</taxon>
        <taxon>Nitrospirales</taxon>
        <taxon>Nitrospiraceae</taxon>
        <taxon>Leptospirillum</taxon>
    </lineage>
</organism>
<evidence type="ECO:0000313" key="6">
    <source>
        <dbReference type="Proteomes" id="UP000009374"/>
    </source>
</evidence>
<dbReference type="CDD" id="cd07505">
    <property type="entry name" value="HAD_BPGM-like"/>
    <property type="match status" value="1"/>
</dbReference>
<evidence type="ECO:0000313" key="5">
    <source>
        <dbReference type="EMBL" id="EES52541.1"/>
    </source>
</evidence>
<dbReference type="SUPFAM" id="SSF56784">
    <property type="entry name" value="HAD-like"/>
    <property type="match status" value="1"/>
</dbReference>
<keyword evidence="4" id="KW-0460">Magnesium</keyword>
<dbReference type="PANTHER" id="PTHR46193">
    <property type="entry name" value="6-PHOSPHOGLUCONATE PHOSPHATASE"/>
    <property type="match status" value="1"/>
</dbReference>
<proteinExistence type="inferred from homology"/>
<evidence type="ECO:0000256" key="4">
    <source>
        <dbReference type="ARBA" id="ARBA00022842"/>
    </source>
</evidence>
<evidence type="ECO:0000256" key="3">
    <source>
        <dbReference type="ARBA" id="ARBA00022723"/>
    </source>
</evidence>
<gene>
    <name evidence="5" type="ORF">UBAL3_93200042</name>
</gene>
<keyword evidence="6" id="KW-1185">Reference proteome</keyword>
<dbReference type="InterPro" id="IPR036412">
    <property type="entry name" value="HAD-like_sf"/>
</dbReference>
<dbReference type="InterPro" id="IPR006439">
    <property type="entry name" value="HAD-SF_hydro_IA"/>
</dbReference>
<accession>C6HXS9</accession>
<dbReference type="SFLD" id="SFLDG01129">
    <property type="entry name" value="C1.5:_HAD__Beta-PGM__Phosphata"/>
    <property type="match status" value="1"/>
</dbReference>
<keyword evidence="5" id="KW-0378">Hydrolase</keyword>
<dbReference type="GO" id="GO:0016787">
    <property type="term" value="F:hydrolase activity"/>
    <property type="evidence" value="ECO:0007669"/>
    <property type="project" value="UniProtKB-KW"/>
</dbReference>